<dbReference type="GO" id="GO:0032807">
    <property type="term" value="C:DNA ligase IV complex"/>
    <property type="evidence" value="ECO:0007669"/>
    <property type="project" value="TreeGrafter"/>
</dbReference>
<dbReference type="OrthoDB" id="151490at2759"/>
<dbReference type="AlphaFoldDB" id="A0A8E0RMV5"/>
<dbReference type="GO" id="GO:0005524">
    <property type="term" value="F:ATP binding"/>
    <property type="evidence" value="ECO:0007669"/>
    <property type="project" value="InterPro"/>
</dbReference>
<name>A0A8E0RMV5_9TREM</name>
<evidence type="ECO:0000313" key="4">
    <source>
        <dbReference type="Proteomes" id="UP000728185"/>
    </source>
</evidence>
<comment type="caution">
    <text evidence="3">The sequence shown here is derived from an EMBL/GenBank/DDBJ whole genome shotgun (WGS) entry which is preliminary data.</text>
</comment>
<dbReference type="InterPro" id="IPR012308">
    <property type="entry name" value="DNA_ligase_ATP-dep_N"/>
</dbReference>
<accession>A0A8E0RMV5</accession>
<dbReference type="PANTHER" id="PTHR45997:SF1">
    <property type="entry name" value="DNA LIGASE 4"/>
    <property type="match status" value="1"/>
</dbReference>
<dbReference type="Gene3D" id="1.10.3260.10">
    <property type="entry name" value="DNA ligase, ATP-dependent, N-terminal domain"/>
    <property type="match status" value="1"/>
</dbReference>
<gene>
    <name evidence="3" type="ORF">FBUS_10791</name>
</gene>
<dbReference type="GO" id="GO:0006310">
    <property type="term" value="P:DNA recombination"/>
    <property type="evidence" value="ECO:0007669"/>
    <property type="project" value="InterPro"/>
</dbReference>
<keyword evidence="4" id="KW-1185">Reference proteome</keyword>
<feature type="domain" description="DNA ligase ATP-dependent N-terminal" evidence="2">
    <location>
        <begin position="16"/>
        <end position="150"/>
    </location>
</feature>
<dbReference type="GO" id="GO:0006303">
    <property type="term" value="P:double-strand break repair via nonhomologous end joining"/>
    <property type="evidence" value="ECO:0007669"/>
    <property type="project" value="TreeGrafter"/>
</dbReference>
<dbReference type="Proteomes" id="UP000728185">
    <property type="component" value="Unassembled WGS sequence"/>
</dbReference>
<dbReference type="EMBL" id="LUCM01010313">
    <property type="protein sequence ID" value="KAA0185660.1"/>
    <property type="molecule type" value="Genomic_DNA"/>
</dbReference>
<evidence type="ECO:0000256" key="1">
    <source>
        <dbReference type="ARBA" id="ARBA00022598"/>
    </source>
</evidence>
<keyword evidence="1 3" id="KW-0436">Ligase</keyword>
<dbReference type="GO" id="GO:0005958">
    <property type="term" value="C:DNA-dependent protein kinase-DNA ligase 4 complex"/>
    <property type="evidence" value="ECO:0007669"/>
    <property type="project" value="TreeGrafter"/>
</dbReference>
<reference evidence="3" key="1">
    <citation type="submission" date="2019-05" db="EMBL/GenBank/DDBJ databases">
        <title>Annotation for the trematode Fasciolopsis buski.</title>
        <authorList>
            <person name="Choi Y.-J."/>
        </authorList>
    </citation>
    <scope>NUCLEOTIDE SEQUENCE</scope>
    <source>
        <strain evidence="3">HT</strain>
        <tissue evidence="3">Whole worm</tissue>
    </source>
</reference>
<protein>
    <submittedName>
        <fullName evidence="3">DNA ligase</fullName>
    </submittedName>
</protein>
<dbReference type="GO" id="GO:0003677">
    <property type="term" value="F:DNA binding"/>
    <property type="evidence" value="ECO:0007669"/>
    <property type="project" value="InterPro"/>
</dbReference>
<dbReference type="GO" id="GO:0006297">
    <property type="term" value="P:nucleotide-excision repair, DNA gap filling"/>
    <property type="evidence" value="ECO:0007669"/>
    <property type="project" value="TreeGrafter"/>
</dbReference>
<sequence>MNIEQEGNRIAERIKFLTCCRLFEKLKVSASAKSRRQVLSHFLQLWEDQYVALGSADTRPASGRASFYPCLRLLVPEVDKTRPAYGLRETALSRLYMKAFGIAPNGPVAQSLSHPVYSGKGKDFADLLFEAIRDRCREDNILSLKVSYVFNIGLHTHFCNTTSETWIFGWPSLCLTGQ</sequence>
<dbReference type="Pfam" id="PF04675">
    <property type="entry name" value="DNA_ligase_A_N"/>
    <property type="match status" value="1"/>
</dbReference>
<dbReference type="GO" id="GO:0003910">
    <property type="term" value="F:DNA ligase (ATP) activity"/>
    <property type="evidence" value="ECO:0007669"/>
    <property type="project" value="InterPro"/>
</dbReference>
<proteinExistence type="predicted"/>
<dbReference type="PANTHER" id="PTHR45997">
    <property type="entry name" value="DNA LIGASE 4"/>
    <property type="match status" value="1"/>
</dbReference>
<organism evidence="3 4">
    <name type="scientific">Fasciolopsis buskii</name>
    <dbReference type="NCBI Taxonomy" id="27845"/>
    <lineage>
        <taxon>Eukaryota</taxon>
        <taxon>Metazoa</taxon>
        <taxon>Spiralia</taxon>
        <taxon>Lophotrochozoa</taxon>
        <taxon>Platyhelminthes</taxon>
        <taxon>Trematoda</taxon>
        <taxon>Digenea</taxon>
        <taxon>Plagiorchiida</taxon>
        <taxon>Echinostomata</taxon>
        <taxon>Echinostomatoidea</taxon>
        <taxon>Fasciolidae</taxon>
        <taxon>Fasciolopsis</taxon>
    </lineage>
</organism>
<evidence type="ECO:0000259" key="2">
    <source>
        <dbReference type="Pfam" id="PF04675"/>
    </source>
</evidence>
<dbReference type="InterPro" id="IPR029710">
    <property type="entry name" value="LIG4"/>
</dbReference>
<dbReference type="InterPro" id="IPR036599">
    <property type="entry name" value="DNA_ligase_N_sf"/>
</dbReference>
<evidence type="ECO:0000313" key="3">
    <source>
        <dbReference type="EMBL" id="KAA0185660.1"/>
    </source>
</evidence>